<name>A0A816E0A7_ADIRI</name>
<keyword evidence="8" id="KW-1185">Reference proteome</keyword>
<feature type="transmembrane region" description="Helical" evidence="5">
    <location>
        <begin position="223"/>
        <end position="246"/>
    </location>
</feature>
<sequence>MSVHILLNITQEDKIHAVIMQYFDYNYVTLELIIRNQFLSEVIPNSLNFSYGQQLAPVFGLLKLYGNDNEPRFHLLYIRKKETNARINSIVSENTTFCPKADTFLVNQIKSLISKHKYIEFFEKRQNLSTHRHMICFHDDNYLCICESNFRRVECFGYDRSLDSCSYCLANGRCLKGDLGNSSNLLCLCPYCHYGHLCQFNTRLLSFTLNSLIAPNSFFVRILYLNLIIVLFVIGFFSNICSILTFQRNNPRKLGVGNYLLILSIINQLCILFLALKIFQVVLETLVQFSNVISCKMINYFLPVLTRINYWLSSWITIERLAIVLVPTMTRFRQPRFALSLSLLTVLIIHILHTHELIYYTVVQSMCVVNFEIHPGVAYYNRISVLIHYLLPFSIQIISITMLVWTASQSRAKLAKESFVEVLKKQFEKQKELYITPIIIVLCLLLQTVLAFAFACTKLNQSWQRHTLLIAYLLSYTPQILGFIFYVIPSTVYKNEFQQTWIGKIRYMKWLLRNR</sequence>
<dbReference type="InterPro" id="IPR000742">
    <property type="entry name" value="EGF"/>
</dbReference>
<dbReference type="GO" id="GO:0016020">
    <property type="term" value="C:membrane"/>
    <property type="evidence" value="ECO:0007669"/>
    <property type="project" value="UniProtKB-SubCell"/>
</dbReference>
<feature type="transmembrane region" description="Helical" evidence="5">
    <location>
        <begin position="433"/>
        <end position="455"/>
    </location>
</feature>
<gene>
    <name evidence="7" type="ORF">XAT740_LOCUS54128</name>
</gene>
<feature type="transmembrane region" description="Helical" evidence="5">
    <location>
        <begin position="467"/>
        <end position="488"/>
    </location>
</feature>
<keyword evidence="3 5" id="KW-1133">Transmembrane helix</keyword>
<dbReference type="AlphaFoldDB" id="A0A816E0A7"/>
<dbReference type="InterPro" id="IPR017452">
    <property type="entry name" value="GPCR_Rhodpsn_7TM"/>
</dbReference>
<protein>
    <recommendedName>
        <fullName evidence="6">G-protein coupled receptors family 1 profile domain-containing protein</fullName>
    </recommendedName>
</protein>
<keyword evidence="4 5" id="KW-0472">Membrane</keyword>
<dbReference type="SUPFAM" id="SSF81321">
    <property type="entry name" value="Family A G protein-coupled receptor-like"/>
    <property type="match status" value="1"/>
</dbReference>
<keyword evidence="2 5" id="KW-0812">Transmembrane</keyword>
<evidence type="ECO:0000256" key="1">
    <source>
        <dbReference type="ARBA" id="ARBA00004370"/>
    </source>
</evidence>
<dbReference type="PROSITE" id="PS00022">
    <property type="entry name" value="EGF_1"/>
    <property type="match status" value="1"/>
</dbReference>
<feature type="transmembrane region" description="Helical" evidence="5">
    <location>
        <begin position="258"/>
        <end position="279"/>
    </location>
</feature>
<dbReference type="Proteomes" id="UP000663828">
    <property type="component" value="Unassembled WGS sequence"/>
</dbReference>
<proteinExistence type="predicted"/>
<evidence type="ECO:0000256" key="5">
    <source>
        <dbReference type="SAM" id="Phobius"/>
    </source>
</evidence>
<dbReference type="EMBL" id="CAJNOR010009571">
    <property type="protein sequence ID" value="CAF1645959.1"/>
    <property type="molecule type" value="Genomic_DNA"/>
</dbReference>
<feature type="transmembrane region" description="Helical" evidence="5">
    <location>
        <begin position="383"/>
        <end position="406"/>
    </location>
</feature>
<dbReference type="PROSITE" id="PS50262">
    <property type="entry name" value="G_PROTEIN_RECEP_F1_2"/>
    <property type="match status" value="1"/>
</dbReference>
<comment type="subcellular location">
    <subcellularLocation>
        <location evidence="1">Membrane</location>
    </subcellularLocation>
</comment>
<accession>A0A816E0A7</accession>
<evidence type="ECO:0000256" key="3">
    <source>
        <dbReference type="ARBA" id="ARBA00022989"/>
    </source>
</evidence>
<evidence type="ECO:0000313" key="7">
    <source>
        <dbReference type="EMBL" id="CAF1645959.1"/>
    </source>
</evidence>
<reference evidence="7" key="1">
    <citation type="submission" date="2021-02" db="EMBL/GenBank/DDBJ databases">
        <authorList>
            <person name="Nowell W R."/>
        </authorList>
    </citation>
    <scope>NUCLEOTIDE SEQUENCE</scope>
</reference>
<organism evidence="7 8">
    <name type="scientific">Adineta ricciae</name>
    <name type="common">Rotifer</name>
    <dbReference type="NCBI Taxonomy" id="249248"/>
    <lineage>
        <taxon>Eukaryota</taxon>
        <taxon>Metazoa</taxon>
        <taxon>Spiralia</taxon>
        <taxon>Gnathifera</taxon>
        <taxon>Rotifera</taxon>
        <taxon>Eurotatoria</taxon>
        <taxon>Bdelloidea</taxon>
        <taxon>Adinetida</taxon>
        <taxon>Adinetidae</taxon>
        <taxon>Adineta</taxon>
    </lineage>
</organism>
<feature type="domain" description="G-protein coupled receptors family 1 profile" evidence="6">
    <location>
        <begin position="238"/>
        <end position="486"/>
    </location>
</feature>
<evidence type="ECO:0000313" key="8">
    <source>
        <dbReference type="Proteomes" id="UP000663828"/>
    </source>
</evidence>
<feature type="transmembrane region" description="Helical" evidence="5">
    <location>
        <begin position="338"/>
        <end position="363"/>
    </location>
</feature>
<evidence type="ECO:0000256" key="2">
    <source>
        <dbReference type="ARBA" id="ARBA00022692"/>
    </source>
</evidence>
<evidence type="ECO:0000259" key="6">
    <source>
        <dbReference type="PROSITE" id="PS50262"/>
    </source>
</evidence>
<comment type="caution">
    <text evidence="7">The sequence shown here is derived from an EMBL/GenBank/DDBJ whole genome shotgun (WGS) entry which is preliminary data.</text>
</comment>
<evidence type="ECO:0000256" key="4">
    <source>
        <dbReference type="ARBA" id="ARBA00023136"/>
    </source>
</evidence>
<dbReference type="Gene3D" id="1.20.1070.10">
    <property type="entry name" value="Rhodopsin 7-helix transmembrane proteins"/>
    <property type="match status" value="1"/>
</dbReference>